<evidence type="ECO:0000259" key="12">
    <source>
        <dbReference type="PROSITE" id="PS50994"/>
    </source>
</evidence>
<evidence type="ECO:0000256" key="4">
    <source>
        <dbReference type="ARBA" id="ARBA00022475"/>
    </source>
</evidence>
<evidence type="ECO:0000256" key="6">
    <source>
        <dbReference type="ARBA" id="ARBA00022692"/>
    </source>
</evidence>
<keyword evidence="6 11" id="KW-0812">Transmembrane</keyword>
<feature type="transmembrane region" description="Helical" evidence="11">
    <location>
        <begin position="111"/>
        <end position="131"/>
    </location>
</feature>
<evidence type="ECO:0000256" key="7">
    <source>
        <dbReference type="ARBA" id="ARBA00022737"/>
    </source>
</evidence>
<dbReference type="GO" id="GO:0015074">
    <property type="term" value="P:DNA integration"/>
    <property type="evidence" value="ECO:0007669"/>
    <property type="project" value="InterPro"/>
</dbReference>
<comment type="function">
    <text evidence="10">Mediates both low-affinity uptake and efflux of sugar across the plasma membrane.</text>
</comment>
<dbReference type="EMBL" id="BFEA01000221">
    <property type="protein sequence ID" value="GBG75260.1"/>
    <property type="molecule type" value="Genomic_DNA"/>
</dbReference>
<evidence type="ECO:0000313" key="13">
    <source>
        <dbReference type="EMBL" id="GBG75260.1"/>
    </source>
</evidence>
<dbReference type="InterPro" id="IPR047664">
    <property type="entry name" value="SWEET"/>
</dbReference>
<dbReference type="SUPFAM" id="SSF53098">
    <property type="entry name" value="Ribonuclease H-like"/>
    <property type="match status" value="1"/>
</dbReference>
<evidence type="ECO:0000256" key="9">
    <source>
        <dbReference type="ARBA" id="ARBA00023136"/>
    </source>
</evidence>
<evidence type="ECO:0000256" key="10">
    <source>
        <dbReference type="ARBA" id="ARBA00037238"/>
    </source>
</evidence>
<evidence type="ECO:0000256" key="5">
    <source>
        <dbReference type="ARBA" id="ARBA00022597"/>
    </source>
</evidence>
<dbReference type="FunFam" id="1.20.1280.290:FF:000002">
    <property type="entry name" value="Bidirectional sugar transporter SWEET"/>
    <property type="match status" value="1"/>
</dbReference>
<comment type="subcellular location">
    <subcellularLocation>
        <location evidence="1">Cell membrane</location>
        <topology evidence="1">Multi-pass membrane protein</topology>
    </subcellularLocation>
</comment>
<dbReference type="InterPro" id="IPR004316">
    <property type="entry name" value="SWEET_rpt"/>
</dbReference>
<evidence type="ECO:0000313" key="14">
    <source>
        <dbReference type="Proteomes" id="UP000265515"/>
    </source>
</evidence>
<feature type="domain" description="Integrase catalytic" evidence="12">
    <location>
        <begin position="34"/>
        <end position="113"/>
    </location>
</feature>
<reference evidence="13 14" key="1">
    <citation type="journal article" date="2018" name="Cell">
        <title>The Chara Genome: Secondary Complexity and Implications for Plant Terrestrialization.</title>
        <authorList>
            <person name="Nishiyama T."/>
            <person name="Sakayama H."/>
            <person name="Vries J.D."/>
            <person name="Buschmann H."/>
            <person name="Saint-Marcoux D."/>
            <person name="Ullrich K.K."/>
            <person name="Haas F.B."/>
            <person name="Vanderstraeten L."/>
            <person name="Becker D."/>
            <person name="Lang D."/>
            <person name="Vosolsobe S."/>
            <person name="Rombauts S."/>
            <person name="Wilhelmsson P.K.I."/>
            <person name="Janitza P."/>
            <person name="Kern R."/>
            <person name="Heyl A."/>
            <person name="Rumpler F."/>
            <person name="Villalobos L.I.A.C."/>
            <person name="Clay J.M."/>
            <person name="Skokan R."/>
            <person name="Toyoda A."/>
            <person name="Suzuki Y."/>
            <person name="Kagoshima H."/>
            <person name="Schijlen E."/>
            <person name="Tajeshwar N."/>
            <person name="Catarino B."/>
            <person name="Hetherington A.J."/>
            <person name="Saltykova A."/>
            <person name="Bonnot C."/>
            <person name="Breuninger H."/>
            <person name="Symeonidi A."/>
            <person name="Radhakrishnan G.V."/>
            <person name="Van Nieuwerburgh F."/>
            <person name="Deforce D."/>
            <person name="Chang C."/>
            <person name="Karol K.G."/>
            <person name="Hedrich R."/>
            <person name="Ulvskov P."/>
            <person name="Glockner G."/>
            <person name="Delwiche C.F."/>
            <person name="Petrasek J."/>
            <person name="Van de Peer Y."/>
            <person name="Friml J."/>
            <person name="Beilby M."/>
            <person name="Dolan L."/>
            <person name="Kohara Y."/>
            <person name="Sugano S."/>
            <person name="Fujiyama A."/>
            <person name="Delaux P.-M."/>
            <person name="Quint M."/>
            <person name="TheiBen G."/>
            <person name="Hagemann M."/>
            <person name="Harholt J."/>
            <person name="Dunand C."/>
            <person name="Zachgo S."/>
            <person name="Langdale J."/>
            <person name="Maumus F."/>
            <person name="Straeten D.V.D."/>
            <person name="Gould S.B."/>
            <person name="Rensing S.A."/>
        </authorList>
    </citation>
    <scope>NUCLEOTIDE SEQUENCE [LARGE SCALE GENOMIC DNA]</scope>
    <source>
        <strain evidence="13 14">S276</strain>
    </source>
</reference>
<gene>
    <name evidence="13" type="ORF">CBR_g19894</name>
</gene>
<keyword evidence="14" id="KW-1185">Reference proteome</keyword>
<protein>
    <recommendedName>
        <fullName evidence="12">Integrase catalytic domain-containing protein</fullName>
    </recommendedName>
</protein>
<dbReference type="Gramene" id="GBG75260">
    <property type="protein sequence ID" value="GBG75260"/>
    <property type="gene ID" value="CBR_g19894"/>
</dbReference>
<dbReference type="OMA" id="QDLWIIL"/>
<organism evidence="13 14">
    <name type="scientific">Chara braunii</name>
    <name type="common">Braun's stonewort</name>
    <dbReference type="NCBI Taxonomy" id="69332"/>
    <lineage>
        <taxon>Eukaryota</taxon>
        <taxon>Viridiplantae</taxon>
        <taxon>Streptophyta</taxon>
        <taxon>Charophyceae</taxon>
        <taxon>Charales</taxon>
        <taxon>Characeae</taxon>
        <taxon>Chara</taxon>
    </lineage>
</organism>
<dbReference type="Proteomes" id="UP000265515">
    <property type="component" value="Unassembled WGS sequence"/>
</dbReference>
<keyword evidence="9 11" id="KW-0472">Membrane</keyword>
<dbReference type="InterPro" id="IPR012337">
    <property type="entry name" value="RNaseH-like_sf"/>
</dbReference>
<evidence type="ECO:0000256" key="3">
    <source>
        <dbReference type="ARBA" id="ARBA00022448"/>
    </source>
</evidence>
<keyword evidence="3" id="KW-0813">Transport</keyword>
<keyword evidence="5" id="KW-0762">Sugar transport</keyword>
<comment type="similarity">
    <text evidence="2">Belongs to the SWEET sugar transporter family.</text>
</comment>
<keyword evidence="4" id="KW-1003">Cell membrane</keyword>
<proteinExistence type="inferred from homology"/>
<evidence type="ECO:0000256" key="2">
    <source>
        <dbReference type="ARBA" id="ARBA00007809"/>
    </source>
</evidence>
<dbReference type="InterPro" id="IPR001584">
    <property type="entry name" value="Integrase_cat-core"/>
</dbReference>
<dbReference type="PANTHER" id="PTHR10791:SF30">
    <property type="entry name" value="SUGAR TRANSPORTER SWEET1"/>
    <property type="match status" value="1"/>
</dbReference>
<dbReference type="Gene3D" id="3.30.420.10">
    <property type="entry name" value="Ribonuclease H-like superfamily/Ribonuclease H"/>
    <property type="match status" value="1"/>
</dbReference>
<evidence type="ECO:0000256" key="8">
    <source>
        <dbReference type="ARBA" id="ARBA00022989"/>
    </source>
</evidence>
<feature type="transmembrane region" description="Helical" evidence="11">
    <location>
        <begin position="166"/>
        <end position="187"/>
    </location>
</feature>
<dbReference type="GO" id="GO:0003676">
    <property type="term" value="F:nucleic acid binding"/>
    <property type="evidence" value="ECO:0007669"/>
    <property type="project" value="InterPro"/>
</dbReference>
<evidence type="ECO:0000256" key="11">
    <source>
        <dbReference type="SAM" id="Phobius"/>
    </source>
</evidence>
<dbReference type="AlphaFoldDB" id="A0A388KYX4"/>
<dbReference type="Gene3D" id="1.20.1280.290">
    <property type="match status" value="1"/>
</dbReference>
<accession>A0A388KYX4</accession>
<dbReference type="PANTHER" id="PTHR10791">
    <property type="entry name" value="RAG1-ACTIVATING PROTEIN 1"/>
    <property type="match status" value="1"/>
</dbReference>
<dbReference type="PROSITE" id="PS50994">
    <property type="entry name" value="INTEGRASE"/>
    <property type="match status" value="1"/>
</dbReference>
<dbReference type="GO" id="GO:0005886">
    <property type="term" value="C:plasma membrane"/>
    <property type="evidence" value="ECO:0007669"/>
    <property type="project" value="UniProtKB-SubCell"/>
</dbReference>
<keyword evidence="8 11" id="KW-1133">Transmembrane helix</keyword>
<sequence>MLEDAKKYVETCQVCQRDKPRTQALLGLLKPLPIPAGPGQSVSMDFMDTLVTSRGGKRHIFVIIDRFTKYARLIAMPETARTEHVIKLFMDNWMRDFGLPKSIVSDRDVRFTTVFTVLMYGSPLAVMGTVIKTLSVEFMPFSLSLLGFVCSSTWAAYGIYVQDLWIILPNLLGSLLGLMQLILYAYIVRLNRTGAIRAYEMVKA</sequence>
<keyword evidence="7" id="KW-0677">Repeat</keyword>
<dbReference type="InterPro" id="IPR036397">
    <property type="entry name" value="RNaseH_sf"/>
</dbReference>
<feature type="transmembrane region" description="Helical" evidence="11">
    <location>
        <begin position="138"/>
        <end position="160"/>
    </location>
</feature>
<name>A0A388KYX4_CHABU</name>
<dbReference type="GO" id="GO:0051119">
    <property type="term" value="F:sugar transmembrane transporter activity"/>
    <property type="evidence" value="ECO:0007669"/>
    <property type="project" value="InterPro"/>
</dbReference>
<comment type="caution">
    <text evidence="13">The sequence shown here is derived from an EMBL/GenBank/DDBJ whole genome shotgun (WGS) entry which is preliminary data.</text>
</comment>
<dbReference type="OrthoDB" id="409725at2759"/>
<evidence type="ECO:0000256" key="1">
    <source>
        <dbReference type="ARBA" id="ARBA00004651"/>
    </source>
</evidence>
<dbReference type="Pfam" id="PF03083">
    <property type="entry name" value="MtN3_slv"/>
    <property type="match status" value="1"/>
</dbReference>